<keyword evidence="3" id="KW-1185">Reference proteome</keyword>
<dbReference type="KEGG" id="saca:FFV09_01500"/>
<reference evidence="2 3" key="1">
    <citation type="submission" date="2019-06" db="EMBL/GenBank/DDBJ databases">
        <title>Saccharibacillus brassicae sp. nov., an endophytic bacterium isolated from Chinese cabbage seeds (Brassica pekinensis).</title>
        <authorList>
            <person name="Jiang L."/>
            <person name="Lee J."/>
            <person name="Kim S.W."/>
        </authorList>
    </citation>
    <scope>NUCLEOTIDE SEQUENCE [LARGE SCALE GENOMIC DNA]</scope>
    <source>
        <strain evidence="3">KCTC 43072 / ATSA2</strain>
    </source>
</reference>
<feature type="transmembrane region" description="Helical" evidence="1">
    <location>
        <begin position="75"/>
        <end position="91"/>
    </location>
</feature>
<dbReference type="RefSeq" id="WP_141446039.1">
    <property type="nucleotide sequence ID" value="NZ_CP041217.1"/>
</dbReference>
<keyword evidence="1" id="KW-0472">Membrane</keyword>
<organism evidence="2 3">
    <name type="scientific">Saccharibacillus brassicae</name>
    <dbReference type="NCBI Taxonomy" id="2583377"/>
    <lineage>
        <taxon>Bacteria</taxon>
        <taxon>Bacillati</taxon>
        <taxon>Bacillota</taxon>
        <taxon>Bacilli</taxon>
        <taxon>Bacillales</taxon>
        <taxon>Paenibacillaceae</taxon>
        <taxon>Saccharibacillus</taxon>
    </lineage>
</organism>
<dbReference type="InterPro" id="IPR011733">
    <property type="entry name" value="CHP02185_IM"/>
</dbReference>
<evidence type="ECO:0000256" key="1">
    <source>
        <dbReference type="SAM" id="Phobius"/>
    </source>
</evidence>
<keyword evidence="1" id="KW-1133">Transmembrane helix</keyword>
<gene>
    <name evidence="2" type="ORF">FFV09_01500</name>
</gene>
<feature type="transmembrane region" description="Helical" evidence="1">
    <location>
        <begin position="167"/>
        <end position="192"/>
    </location>
</feature>
<feature type="transmembrane region" description="Helical" evidence="1">
    <location>
        <begin position="47"/>
        <end position="68"/>
    </location>
</feature>
<evidence type="ECO:0000313" key="2">
    <source>
        <dbReference type="EMBL" id="QDH19650.1"/>
    </source>
</evidence>
<keyword evidence="1" id="KW-0812">Transmembrane</keyword>
<protein>
    <submittedName>
        <fullName evidence="2">MptD family putative ECF transporter S component</fullName>
    </submittedName>
</protein>
<sequence length="207" mass="22129">MQKAADLNAGRTALLTRDYILIGVFSILIYIVNAVVGMAAMPFLGLTAMPLIGGICLLFSTVVYQVMAIKIGKRGVLLLFAIVTGLFYTLMGVPFMLPFMACAGIVGELALLGGGQAAYRSFIRQAAAFGAYGVVYGMGSFVMIYVYSGAALADMFAPDTLALMVGFAYSPVWMIGSMAFSFVMVLLGSVLGRRLLRKHFIKSGLIR</sequence>
<dbReference type="Pfam" id="PF09605">
    <property type="entry name" value="Trep_Strep"/>
    <property type="match status" value="1"/>
</dbReference>
<dbReference type="Proteomes" id="UP000316968">
    <property type="component" value="Chromosome"/>
</dbReference>
<feature type="transmembrane region" description="Helical" evidence="1">
    <location>
        <begin position="126"/>
        <end position="147"/>
    </location>
</feature>
<evidence type="ECO:0000313" key="3">
    <source>
        <dbReference type="Proteomes" id="UP000316968"/>
    </source>
</evidence>
<dbReference type="EMBL" id="CP041217">
    <property type="protein sequence ID" value="QDH19650.1"/>
    <property type="molecule type" value="Genomic_DNA"/>
</dbReference>
<name>A0A4Y6USB1_SACBS</name>
<accession>A0A4Y6USB1</accession>
<feature type="transmembrane region" description="Helical" evidence="1">
    <location>
        <begin position="97"/>
        <end position="119"/>
    </location>
</feature>
<proteinExistence type="predicted"/>
<feature type="transmembrane region" description="Helical" evidence="1">
    <location>
        <begin position="20"/>
        <end position="41"/>
    </location>
</feature>
<dbReference type="NCBIfam" id="TIGR02185">
    <property type="entry name" value="Trep_Strep"/>
    <property type="match status" value="1"/>
</dbReference>
<dbReference type="OrthoDB" id="9781459at2"/>
<dbReference type="AlphaFoldDB" id="A0A4Y6USB1"/>